<gene>
    <name evidence="3" type="ordered locus">Pars_0502</name>
</gene>
<dbReference type="PhylomeDB" id="A4WI80"/>
<dbReference type="Gene3D" id="1.20.210.10">
    <property type="entry name" value="Cytochrome c oxidase-like, subunit I domain"/>
    <property type="match status" value="1"/>
</dbReference>
<dbReference type="Pfam" id="PF22085">
    <property type="entry name" value="NorB_cytochrome_c-like"/>
    <property type="match status" value="1"/>
</dbReference>
<dbReference type="InterPro" id="IPR054309">
    <property type="entry name" value="NorB_cytochrome_c-like"/>
</dbReference>
<feature type="transmembrane region" description="Helical" evidence="1">
    <location>
        <begin position="565"/>
        <end position="594"/>
    </location>
</feature>
<feature type="transmembrane region" description="Helical" evidence="1">
    <location>
        <begin position="347"/>
        <end position="372"/>
    </location>
</feature>
<feature type="transmembrane region" description="Helical" evidence="1">
    <location>
        <begin position="392"/>
        <end position="411"/>
    </location>
</feature>
<reference evidence="3 4" key="1">
    <citation type="submission" date="2007-04" db="EMBL/GenBank/DDBJ databases">
        <title>Complete sequence of Pyrobaculum arsenaticum DSM 13514.</title>
        <authorList>
            <consortium name="US DOE Joint Genome Institute"/>
            <person name="Copeland A."/>
            <person name="Lucas S."/>
            <person name="Lapidus A."/>
            <person name="Barry K."/>
            <person name="Glavina del Rio T."/>
            <person name="Dalin E."/>
            <person name="Tice H."/>
            <person name="Pitluck S."/>
            <person name="Chain P."/>
            <person name="Malfatti S."/>
            <person name="Shin M."/>
            <person name="Vergez L."/>
            <person name="Schmutz J."/>
            <person name="Larimer F."/>
            <person name="Land M."/>
            <person name="Hauser L."/>
            <person name="Kyrpides N."/>
            <person name="Mikhailova N."/>
            <person name="Cozen A.E."/>
            <person name="Fitz-Gibbon S.T."/>
            <person name="House C.H."/>
            <person name="Saltikov C."/>
            <person name="Lowe T.M."/>
            <person name="Richardson P."/>
        </authorList>
    </citation>
    <scope>NUCLEOTIDE SEQUENCE [LARGE SCALE GENOMIC DNA]</scope>
    <source>
        <strain evidence="4">ATCC 700994 / DSM 13514 / JCM 11321 / PZ6</strain>
    </source>
</reference>
<dbReference type="PANTHER" id="PTHR10422">
    <property type="entry name" value="CYTOCHROME C OXIDASE SUBUNIT 1"/>
    <property type="match status" value="1"/>
</dbReference>
<feature type="transmembrane region" description="Helical" evidence="1">
    <location>
        <begin position="320"/>
        <end position="340"/>
    </location>
</feature>
<keyword evidence="1" id="KW-1133">Transmembrane helix</keyword>
<feature type="transmembrane region" description="Helical" evidence="1">
    <location>
        <begin position="264"/>
        <end position="287"/>
    </location>
</feature>
<evidence type="ECO:0000259" key="2">
    <source>
        <dbReference type="Pfam" id="PF22085"/>
    </source>
</evidence>
<feature type="transmembrane region" description="Helical" evidence="1">
    <location>
        <begin position="75"/>
        <end position="92"/>
    </location>
</feature>
<dbReference type="GO" id="GO:0004129">
    <property type="term" value="F:cytochrome-c oxidase activity"/>
    <property type="evidence" value="ECO:0007669"/>
    <property type="project" value="InterPro"/>
</dbReference>
<keyword evidence="1" id="KW-0812">Transmembrane</keyword>
<dbReference type="SUPFAM" id="SSF81442">
    <property type="entry name" value="Cytochrome c oxidase subunit I-like"/>
    <property type="match status" value="1"/>
</dbReference>
<feature type="transmembrane region" description="Helical" evidence="1">
    <location>
        <begin position="526"/>
        <end position="553"/>
    </location>
</feature>
<dbReference type="InterPro" id="IPR036927">
    <property type="entry name" value="Cyt_c_oxase-like_su1_sf"/>
</dbReference>
<feature type="transmembrane region" description="Helical" evidence="1">
    <location>
        <begin position="184"/>
        <end position="201"/>
    </location>
</feature>
<feature type="transmembrane region" description="Helical" evidence="1">
    <location>
        <begin position="702"/>
        <end position="724"/>
    </location>
</feature>
<dbReference type="GO" id="GO:0009060">
    <property type="term" value="P:aerobic respiration"/>
    <property type="evidence" value="ECO:0007669"/>
    <property type="project" value="InterPro"/>
</dbReference>
<evidence type="ECO:0000256" key="1">
    <source>
        <dbReference type="SAM" id="Phobius"/>
    </source>
</evidence>
<feature type="transmembrane region" description="Helical" evidence="1">
    <location>
        <begin position="471"/>
        <end position="491"/>
    </location>
</feature>
<feature type="transmembrane region" description="Helical" evidence="1">
    <location>
        <begin position="12"/>
        <end position="37"/>
    </location>
</feature>
<dbReference type="Proteomes" id="UP000001567">
    <property type="component" value="Chromosome"/>
</dbReference>
<name>A4WI80_PYRAR</name>
<dbReference type="InterPro" id="IPR000883">
    <property type="entry name" value="Cyt_C_Oxase_1"/>
</dbReference>
<dbReference type="AlphaFoldDB" id="A4WI80"/>
<feature type="transmembrane region" description="Helical" evidence="1">
    <location>
        <begin position="503"/>
        <end position="520"/>
    </location>
</feature>
<sequence>MEKTMERVMKNGWTYLVLATTVFVYVVYMAMAVWTFYNLPPIPDRVETKSGVLLFTGQDVIEGKYLVQKYGLLDYGSFLGFGGYFGIDYVAYTMKFYADKVAQLRGLTFSPETATQVKSLLMPHFEAPPSTLFAAQGGRVVVSDEFGKAFEAAVQFYSDYFGPKAEEVGLKPNLITDQQQIRKIVAFFTWGVLISLANYTNGFPYLPGITQPRLDVTTATWATFFILLLIIMPTAGYIILKFIDYWRDPRISLELPPPSPTQRLALLGFVLAVLGLSVQGLLGGYLMHKYTEPAQLYGIPGVNNWLPFNVARALHSNLPILWMAVTWVSFALFVLPYLGVQLSRAKVLAILGLGTFVALGILLGIWASYLQMIPDPWWFIIGSQGRPVVNQGTLWLILVAALLAYLSAAVWKASRTSPEPIQPLVKILSIALAGTAFGTLMGALPVVSPWYHFTIDEYFRWILIHSFVEGFWPAIVIPILLILLVIAGMVPPRLAVAAAGLDATLEIATGMIGTAHHYYWGGQPTLWMYLGAVVSTLEVLPIGFLIAYALVLWRRGEVKTELQKTLLTFVLVAAFGGAIGVVAFGAGLINMPVINYWVHGSQGTMVHAHLAMPLAYGVPSMLMWVVAFTLAGAFSAAQLRRLRLAVVVMAAGFYLQVLLSLMLLMTNQFAAATSQGYWAMKALFAPDGTPGFWQRPDIQTFVWLRMIGDIVAAVGIAVFLIYMLRGLPKGLKSQ</sequence>
<dbReference type="PANTHER" id="PTHR10422:SF38">
    <property type="entry name" value="CYTOCHROME B SUBUNIT OF NITRIC OXIDE REDUCTASE"/>
    <property type="match status" value="1"/>
</dbReference>
<proteinExistence type="predicted"/>
<feature type="transmembrane region" description="Helical" evidence="1">
    <location>
        <begin position="644"/>
        <end position="665"/>
    </location>
</feature>
<evidence type="ECO:0000313" key="4">
    <source>
        <dbReference type="Proteomes" id="UP000001567"/>
    </source>
</evidence>
<protein>
    <submittedName>
        <fullName evidence="3">Nitric oxide reductase, NorZ apoprotein</fullName>
    </submittedName>
</protein>
<feature type="transmembrane region" description="Helical" evidence="1">
    <location>
        <begin position="221"/>
        <end position="243"/>
    </location>
</feature>
<organism evidence="3 4">
    <name type="scientific">Pyrobaculum arsenaticum (strain DSM 13514 / JCM 11321 / PZ6)</name>
    <dbReference type="NCBI Taxonomy" id="340102"/>
    <lineage>
        <taxon>Archaea</taxon>
        <taxon>Thermoproteota</taxon>
        <taxon>Thermoprotei</taxon>
        <taxon>Thermoproteales</taxon>
        <taxon>Thermoproteaceae</taxon>
        <taxon>Pyrobaculum</taxon>
    </lineage>
</organism>
<dbReference type="EMBL" id="CP000660">
    <property type="protein sequence ID" value="ABP50097.1"/>
    <property type="molecule type" value="Genomic_DNA"/>
</dbReference>
<dbReference type="GO" id="GO:0016020">
    <property type="term" value="C:membrane"/>
    <property type="evidence" value="ECO:0007669"/>
    <property type="project" value="InterPro"/>
</dbReference>
<accession>A4WI80</accession>
<evidence type="ECO:0000313" key="3">
    <source>
        <dbReference type="EMBL" id="ABP50097.1"/>
    </source>
</evidence>
<dbReference type="Pfam" id="PF00115">
    <property type="entry name" value="COX1"/>
    <property type="match status" value="1"/>
</dbReference>
<dbReference type="HOGENOM" id="CLU_021582_0_0_2"/>
<feature type="domain" description="Nitric oxide reductase subunit B cytochrome c-like" evidence="2">
    <location>
        <begin position="43"/>
        <end position="198"/>
    </location>
</feature>
<dbReference type="STRING" id="340102.Pars_0502"/>
<feature type="transmembrane region" description="Helical" evidence="1">
    <location>
        <begin position="423"/>
        <end position="451"/>
    </location>
</feature>
<dbReference type="GO" id="GO:0020037">
    <property type="term" value="F:heme binding"/>
    <property type="evidence" value="ECO:0007669"/>
    <property type="project" value="InterPro"/>
</dbReference>
<dbReference type="KEGG" id="pas:Pars_0502"/>
<feature type="transmembrane region" description="Helical" evidence="1">
    <location>
        <begin position="614"/>
        <end position="637"/>
    </location>
</feature>
<keyword evidence="1" id="KW-0472">Membrane</keyword>